<proteinExistence type="predicted"/>
<evidence type="ECO:0000313" key="3">
    <source>
        <dbReference type="Proteomes" id="UP000034954"/>
    </source>
</evidence>
<gene>
    <name evidence="2" type="ORF">BROFUL_02512</name>
</gene>
<protein>
    <submittedName>
        <fullName evidence="2">Uncharacterized protein</fullName>
    </submittedName>
</protein>
<comment type="caution">
    <text evidence="2">The sequence shown here is derived from an EMBL/GenBank/DDBJ whole genome shotgun (WGS) entry which is preliminary data.</text>
</comment>
<name>A0A0M2UWA6_9BACT</name>
<sequence length="80" mass="9003">MFIESLDSLSRSLCTNTAIDELKLIETGWCWPLISSGVTKKKRNVVLQEIFFDYFEEDKRSDLKGPNGLKGVGKSISGFD</sequence>
<reference evidence="2 3" key="1">
    <citation type="journal article" date="2013" name="BMC Microbiol.">
        <title>Identification of the type II cytochrome c maturation pathway in anammox bacteria by comparative genomics.</title>
        <authorList>
            <person name="Ferousi C."/>
            <person name="Speth D.R."/>
            <person name="Reimann J."/>
            <person name="Op den Camp H.J."/>
            <person name="Allen J.W."/>
            <person name="Keltjens J.T."/>
            <person name="Jetten M.S."/>
        </authorList>
    </citation>
    <scope>NUCLEOTIDE SEQUENCE [LARGE SCALE GENOMIC DNA]</scope>
    <source>
        <strain evidence="2">RU1</strain>
    </source>
</reference>
<dbReference type="EMBL" id="LAQJ01000235">
    <property type="protein sequence ID" value="KKO18789.1"/>
    <property type="molecule type" value="Genomic_DNA"/>
</dbReference>
<dbReference type="Proteomes" id="UP000034954">
    <property type="component" value="Unassembled WGS sequence"/>
</dbReference>
<evidence type="ECO:0000313" key="2">
    <source>
        <dbReference type="EMBL" id="KKO18789.1"/>
    </source>
</evidence>
<organism evidence="2 3">
    <name type="scientific">Candidatus Brocadia fulgida</name>
    <dbReference type="NCBI Taxonomy" id="380242"/>
    <lineage>
        <taxon>Bacteria</taxon>
        <taxon>Pseudomonadati</taxon>
        <taxon>Planctomycetota</taxon>
        <taxon>Candidatus Brocadiia</taxon>
        <taxon>Candidatus Brocadiales</taxon>
        <taxon>Candidatus Brocadiaceae</taxon>
        <taxon>Candidatus Brocadia</taxon>
    </lineage>
</organism>
<dbReference type="AlphaFoldDB" id="A0A0M2UWA6"/>
<accession>A0A0M2UWA6</accession>
<keyword evidence="3" id="KW-1185">Reference proteome</keyword>
<feature type="region of interest" description="Disordered" evidence="1">
    <location>
        <begin position="60"/>
        <end position="80"/>
    </location>
</feature>
<evidence type="ECO:0000256" key="1">
    <source>
        <dbReference type="SAM" id="MobiDB-lite"/>
    </source>
</evidence>